<gene>
    <name evidence="2" type="primary">estB</name>
    <name evidence="2" type="ORF">ERS852572_03626</name>
</gene>
<protein>
    <submittedName>
        <fullName evidence="2">Esterase estB</fullName>
        <ecNumber evidence="2">3.1.1.-</ecNumber>
    </submittedName>
</protein>
<dbReference type="RefSeq" id="WP_055196011.1">
    <property type="nucleotide sequence ID" value="NZ_CABIYH010000043.1"/>
</dbReference>
<dbReference type="Proteomes" id="UP000095350">
    <property type="component" value="Unassembled WGS sequence"/>
</dbReference>
<sequence length="397" mass="44352">MKELSQKLERLIETAVEKEEIAGANIVVIRDGQEMAFAAGGYADIEAGKKYERDTIARLYSMTKPVTSAAAMLLMERGLLDPGAFVEEFLPGFHNAIVASGGKLVPTVRPVRICDLLNMTSGLMYGGDVTSVCSMETEKLFDRIKEHLYLEDAMTTQEVANRLGLIPLQFQPGESFQYGTSADVLGAVIEVISGKTFGEFLKEEFFEPLDMEDTAFYVPENKQERLAKVYQRTEQGLELYTENHLGIMNAMEQVPAFESGGAGLVSTLDDYAKFAAMLLQEGSYQGKQILKPQTVHYMTNGSLMSWQQEVLDQCWEGIRGYTYANLLRIQKEPGKSPMFTSIGEYGWDGWLGAYFCNSPKDRLTMLLTMQLKDAGTTSLTRRLKNVIWSELCGGRRE</sequence>
<reference evidence="2 3" key="1">
    <citation type="submission" date="2015-09" db="EMBL/GenBank/DDBJ databases">
        <authorList>
            <consortium name="Pathogen Informatics"/>
        </authorList>
    </citation>
    <scope>NUCLEOTIDE SEQUENCE [LARGE SCALE GENOMIC DNA]</scope>
    <source>
        <strain evidence="2 3">2789STDY5834960</strain>
    </source>
</reference>
<organism evidence="2 3">
    <name type="scientific">Roseburia intestinalis</name>
    <dbReference type="NCBI Taxonomy" id="166486"/>
    <lineage>
        <taxon>Bacteria</taxon>
        <taxon>Bacillati</taxon>
        <taxon>Bacillota</taxon>
        <taxon>Clostridia</taxon>
        <taxon>Lachnospirales</taxon>
        <taxon>Lachnospiraceae</taxon>
        <taxon>Roseburia</taxon>
    </lineage>
</organism>
<dbReference type="STRING" id="166486.ERS852572_03626"/>
<accession>A0A173VVM8</accession>
<dbReference type="Pfam" id="PF00144">
    <property type="entry name" value="Beta-lactamase"/>
    <property type="match status" value="1"/>
</dbReference>
<dbReference type="PaxDb" id="166486-ERS852572_03626"/>
<dbReference type="InterPro" id="IPR012338">
    <property type="entry name" value="Beta-lactam/transpept-like"/>
</dbReference>
<dbReference type="EC" id="3.1.1.-" evidence="2"/>
<evidence type="ECO:0000259" key="1">
    <source>
        <dbReference type="Pfam" id="PF00144"/>
    </source>
</evidence>
<dbReference type="EMBL" id="CYXZ01000043">
    <property type="protein sequence ID" value="CUN31243.1"/>
    <property type="molecule type" value="Genomic_DNA"/>
</dbReference>
<dbReference type="AlphaFoldDB" id="A0A173VVM8"/>
<dbReference type="OrthoDB" id="9797709at2"/>
<evidence type="ECO:0000313" key="2">
    <source>
        <dbReference type="EMBL" id="CUN31243.1"/>
    </source>
</evidence>
<proteinExistence type="predicted"/>
<dbReference type="PANTHER" id="PTHR43283">
    <property type="entry name" value="BETA-LACTAMASE-RELATED"/>
    <property type="match status" value="1"/>
</dbReference>
<dbReference type="PANTHER" id="PTHR43283:SF3">
    <property type="entry name" value="BETA-LACTAMASE FAMILY PROTEIN (AFU_ORTHOLOGUE AFUA_5G07500)"/>
    <property type="match status" value="1"/>
</dbReference>
<dbReference type="InterPro" id="IPR050789">
    <property type="entry name" value="Diverse_Enzym_Activities"/>
</dbReference>
<keyword evidence="2" id="KW-0378">Hydrolase</keyword>
<evidence type="ECO:0000313" key="3">
    <source>
        <dbReference type="Proteomes" id="UP000095350"/>
    </source>
</evidence>
<feature type="domain" description="Beta-lactamase-related" evidence="1">
    <location>
        <begin position="8"/>
        <end position="372"/>
    </location>
</feature>
<dbReference type="SUPFAM" id="SSF56601">
    <property type="entry name" value="beta-lactamase/transpeptidase-like"/>
    <property type="match status" value="1"/>
</dbReference>
<name>A0A173VVM8_9FIRM</name>
<dbReference type="Gene3D" id="3.40.710.10">
    <property type="entry name" value="DD-peptidase/beta-lactamase superfamily"/>
    <property type="match status" value="1"/>
</dbReference>
<dbReference type="InterPro" id="IPR001466">
    <property type="entry name" value="Beta-lactam-related"/>
</dbReference>
<dbReference type="GO" id="GO:0016787">
    <property type="term" value="F:hydrolase activity"/>
    <property type="evidence" value="ECO:0007669"/>
    <property type="project" value="UniProtKB-KW"/>
</dbReference>